<dbReference type="GO" id="GO:0036009">
    <property type="term" value="F:protein-glutamine N-methyltransferase activity"/>
    <property type="evidence" value="ECO:0007669"/>
    <property type="project" value="UniProtKB-UniRule"/>
</dbReference>
<dbReference type="GO" id="GO:0005840">
    <property type="term" value="C:ribosome"/>
    <property type="evidence" value="ECO:0007669"/>
    <property type="project" value="UniProtKB-KW"/>
</dbReference>
<dbReference type="GO" id="GO:0003676">
    <property type="term" value="F:nucleic acid binding"/>
    <property type="evidence" value="ECO:0007669"/>
    <property type="project" value="InterPro"/>
</dbReference>
<dbReference type="PANTHER" id="PTHR47806:SF1">
    <property type="entry name" value="RIBOSOMAL PROTEIN UL3 GLUTAMINE METHYLTRANSFERASE"/>
    <property type="match status" value="1"/>
</dbReference>
<feature type="domain" description="Methyltransferase small" evidence="5">
    <location>
        <begin position="127"/>
        <end position="216"/>
    </location>
</feature>
<dbReference type="InterPro" id="IPR002052">
    <property type="entry name" value="DNA_methylase_N6_adenine_CS"/>
</dbReference>
<comment type="catalytic activity">
    <reaction evidence="4">
        <text>L-glutaminyl-[ribosomal protein uL3] + S-adenosyl-L-methionine = N(5)-methyl-L-glutaminyl-[ribosomal protein uL3] + S-adenosyl-L-homocysteine + H(+)</text>
        <dbReference type="Rhea" id="RHEA:45020"/>
        <dbReference type="Rhea" id="RHEA-COMP:11063"/>
        <dbReference type="Rhea" id="RHEA-COMP:11064"/>
        <dbReference type="ChEBI" id="CHEBI:15378"/>
        <dbReference type="ChEBI" id="CHEBI:30011"/>
        <dbReference type="ChEBI" id="CHEBI:57856"/>
        <dbReference type="ChEBI" id="CHEBI:59789"/>
        <dbReference type="ChEBI" id="CHEBI:61891"/>
        <dbReference type="EC" id="2.1.1.298"/>
    </reaction>
</comment>
<comment type="caution">
    <text evidence="6">The sequence shown here is derived from an EMBL/GenBank/DDBJ whole genome shotgun (WGS) entry which is preliminary data.</text>
</comment>
<dbReference type="GO" id="GO:0005829">
    <property type="term" value="C:cytosol"/>
    <property type="evidence" value="ECO:0007669"/>
    <property type="project" value="TreeGrafter"/>
</dbReference>
<dbReference type="InterPro" id="IPR004556">
    <property type="entry name" value="HemK-like"/>
</dbReference>
<dbReference type="NCBIfam" id="TIGR03533">
    <property type="entry name" value="L3_gln_methyl"/>
    <property type="match status" value="1"/>
</dbReference>
<protein>
    <recommendedName>
        <fullName evidence="4">Ribosomal protein uL3 glutamine methyltransferase</fullName>
        <shortName evidence="4">uL3 MTase</shortName>
        <ecNumber evidence="4">2.1.1.298</ecNumber>
    </recommendedName>
    <alternativeName>
        <fullName evidence="4">N5-glutamine methyltransferase PrmB</fullName>
    </alternativeName>
</protein>
<evidence type="ECO:0000313" key="6">
    <source>
        <dbReference type="EMBL" id="RJG20174.1"/>
    </source>
</evidence>
<sequence>MISSELIHEAGETLRTVRDCLRFGETRLRAGEVFLGHGTDDPWDEALALLMKVLHLPVNADPRILDSRLLPSEVRDYLALLVKRVNQKVPVPYLTGEAWFCGLPFMVDERVLIPRSPLAELIEASFVPWLDPEQVHSVLDLCTGSGCIAIACAYAFEHARVDGSDISEEALAVFEENIARHGMEGQVQPICSDGLSAVQGPYDLIVSNPPYVDALDMANLPGEYRHEPALALASGEDGLDFTRRLLREAPEHLTEQGVLVVEVGNSDEAMMLEWPQVPFFWFEFERGGHGVFMLTRQQLLEYRHVFSAQA</sequence>
<evidence type="ECO:0000313" key="7">
    <source>
        <dbReference type="Proteomes" id="UP000283734"/>
    </source>
</evidence>
<dbReference type="CDD" id="cd02440">
    <property type="entry name" value="AdoMet_MTases"/>
    <property type="match status" value="1"/>
</dbReference>
<dbReference type="EC" id="2.1.1.298" evidence="4"/>
<evidence type="ECO:0000256" key="1">
    <source>
        <dbReference type="ARBA" id="ARBA00022603"/>
    </source>
</evidence>
<dbReference type="InterPro" id="IPR007848">
    <property type="entry name" value="Small_mtfrase_dom"/>
</dbReference>
<keyword evidence="2 4" id="KW-0808">Transferase</keyword>
<evidence type="ECO:0000256" key="4">
    <source>
        <dbReference type="HAMAP-Rule" id="MF_02125"/>
    </source>
</evidence>
<dbReference type="PIRSF" id="PIRSF037167">
    <property type="entry name" value="Mtase_YfcB_prd"/>
    <property type="match status" value="1"/>
</dbReference>
<name>A0A418Y3Q0_9GAMM</name>
<dbReference type="InterPro" id="IPR019874">
    <property type="entry name" value="RF_methyltr_PrmC"/>
</dbReference>
<dbReference type="Pfam" id="PF05175">
    <property type="entry name" value="MTS"/>
    <property type="match status" value="1"/>
</dbReference>
<evidence type="ECO:0000256" key="3">
    <source>
        <dbReference type="ARBA" id="ARBA00022691"/>
    </source>
</evidence>
<proteinExistence type="inferred from homology"/>
<keyword evidence="6" id="KW-0687">Ribonucleoprotein</keyword>
<dbReference type="InterPro" id="IPR029063">
    <property type="entry name" value="SAM-dependent_MTases_sf"/>
</dbReference>
<dbReference type="NCBIfam" id="TIGR03534">
    <property type="entry name" value="RF_mod_PrmC"/>
    <property type="match status" value="1"/>
</dbReference>
<dbReference type="NCBIfam" id="TIGR00536">
    <property type="entry name" value="hemK_fam"/>
    <property type="match status" value="1"/>
</dbReference>
<keyword evidence="1 4" id="KW-0489">Methyltransferase</keyword>
<keyword evidence="6" id="KW-0689">Ribosomal protein</keyword>
<dbReference type="Gene3D" id="1.10.8.10">
    <property type="entry name" value="DNA helicase RuvA subunit, C-terminal domain"/>
    <property type="match status" value="1"/>
</dbReference>
<dbReference type="GO" id="GO:0032259">
    <property type="term" value="P:methylation"/>
    <property type="evidence" value="ECO:0007669"/>
    <property type="project" value="UniProtKB-KW"/>
</dbReference>
<accession>A0A418Y3Q0</accession>
<dbReference type="Gene3D" id="3.40.50.150">
    <property type="entry name" value="Vaccinia Virus protein VP39"/>
    <property type="match status" value="1"/>
</dbReference>
<dbReference type="RefSeq" id="WP_119917604.1">
    <property type="nucleotide sequence ID" value="NZ_QYYA01000001.1"/>
</dbReference>
<dbReference type="SUPFAM" id="SSF53335">
    <property type="entry name" value="S-adenosyl-L-methionine-dependent methyltransferases"/>
    <property type="match status" value="1"/>
</dbReference>
<keyword evidence="7" id="KW-1185">Reference proteome</keyword>
<dbReference type="EMBL" id="QYYA01000001">
    <property type="protein sequence ID" value="RJG20174.1"/>
    <property type="molecule type" value="Genomic_DNA"/>
</dbReference>
<organism evidence="6 7">
    <name type="scientific">Alcanivorax profundi</name>
    <dbReference type="NCBI Taxonomy" id="2338368"/>
    <lineage>
        <taxon>Bacteria</taxon>
        <taxon>Pseudomonadati</taxon>
        <taxon>Pseudomonadota</taxon>
        <taxon>Gammaproteobacteria</taxon>
        <taxon>Oceanospirillales</taxon>
        <taxon>Alcanivoracaceae</taxon>
        <taxon>Alcanivorax</taxon>
    </lineage>
</organism>
<dbReference type="PANTHER" id="PTHR47806">
    <property type="entry name" value="50S RIBOSOMAL PROTEIN L3 GLUTAMINE METHYLTRANSFERASE"/>
    <property type="match status" value="1"/>
</dbReference>
<dbReference type="InterPro" id="IPR017127">
    <property type="entry name" value="Ribosome_uL3_MTase"/>
</dbReference>
<keyword evidence="3 4" id="KW-0949">S-adenosyl-L-methionine</keyword>
<dbReference type="OrthoDB" id="9800643at2"/>
<comment type="similarity">
    <text evidence="4">Belongs to the protein N5-glutamine methyltransferase family. PrmB subfamily.</text>
</comment>
<dbReference type="Proteomes" id="UP000283734">
    <property type="component" value="Unassembled WGS sequence"/>
</dbReference>
<dbReference type="HAMAP" id="MF_02125">
    <property type="entry name" value="L3_methyltr_PrmB"/>
    <property type="match status" value="1"/>
</dbReference>
<dbReference type="AlphaFoldDB" id="A0A418Y3Q0"/>
<evidence type="ECO:0000259" key="5">
    <source>
        <dbReference type="Pfam" id="PF05175"/>
    </source>
</evidence>
<gene>
    <name evidence="4" type="primary">prmB</name>
    <name evidence="6" type="ORF">D4A39_04970</name>
</gene>
<dbReference type="PROSITE" id="PS00092">
    <property type="entry name" value="N6_MTASE"/>
    <property type="match status" value="1"/>
</dbReference>
<reference evidence="6 7" key="1">
    <citation type="submission" date="2018-09" db="EMBL/GenBank/DDBJ databases">
        <title>Alcanivorax profundi sp. nov., isolated from 1000 m-depth seawater of the Mariana Trench.</title>
        <authorList>
            <person name="Liu J."/>
        </authorList>
    </citation>
    <scope>NUCLEOTIDE SEQUENCE [LARGE SCALE GENOMIC DNA]</scope>
    <source>
        <strain evidence="6 7">MTEO17</strain>
    </source>
</reference>
<evidence type="ECO:0000256" key="2">
    <source>
        <dbReference type="ARBA" id="ARBA00022679"/>
    </source>
</evidence>
<comment type="function">
    <text evidence="4">Methylates ribosomal protein uL3 on a specific glutamine residue.</text>
</comment>